<dbReference type="Gene3D" id="1.10.3090.10">
    <property type="entry name" value="cca-adding enzyme, domain 2"/>
    <property type="match status" value="1"/>
</dbReference>
<keyword evidence="14" id="KW-1185">Reference proteome</keyword>
<evidence type="ECO:0000313" key="13">
    <source>
        <dbReference type="EMBL" id="SJZ83780.1"/>
    </source>
</evidence>
<dbReference type="InterPro" id="IPR032828">
    <property type="entry name" value="PolyA_RNA-bd"/>
</dbReference>
<feature type="domain" description="Poly A polymerase head" evidence="10">
    <location>
        <begin position="24"/>
        <end position="138"/>
    </location>
</feature>
<dbReference type="SUPFAM" id="SSF81891">
    <property type="entry name" value="Poly A polymerase C-terminal region-like"/>
    <property type="match status" value="1"/>
</dbReference>
<dbReference type="Proteomes" id="UP000196365">
    <property type="component" value="Unassembled WGS sequence"/>
</dbReference>
<evidence type="ECO:0000256" key="6">
    <source>
        <dbReference type="ARBA" id="ARBA00022741"/>
    </source>
</evidence>
<protein>
    <submittedName>
        <fullName evidence="13">tRNA nucleotidyltransferase (CCA-adding enzyme)</fullName>
    </submittedName>
</protein>
<feature type="domain" description="CCA-adding enzyme C-terminal" evidence="12">
    <location>
        <begin position="294"/>
        <end position="432"/>
    </location>
</feature>
<dbReference type="AlphaFoldDB" id="A0A1T4NWP9"/>
<dbReference type="GO" id="GO:0016779">
    <property type="term" value="F:nucleotidyltransferase activity"/>
    <property type="evidence" value="ECO:0007669"/>
    <property type="project" value="UniProtKB-KW"/>
</dbReference>
<dbReference type="NCBIfam" id="TIGR00277">
    <property type="entry name" value="HDIG"/>
    <property type="match status" value="1"/>
</dbReference>
<dbReference type="Gene3D" id="3.30.460.10">
    <property type="entry name" value="Beta Polymerase, domain 2"/>
    <property type="match status" value="1"/>
</dbReference>
<dbReference type="RefSeq" id="WP_087679215.1">
    <property type="nucleotide sequence ID" value="NZ_FUWV01000013.1"/>
</dbReference>
<keyword evidence="3" id="KW-0819">tRNA processing</keyword>
<organism evidence="13 14">
    <name type="scientific">Garciella nitratireducens DSM 15102</name>
    <dbReference type="NCBI Taxonomy" id="1121911"/>
    <lineage>
        <taxon>Bacteria</taxon>
        <taxon>Bacillati</taxon>
        <taxon>Bacillota</taxon>
        <taxon>Clostridia</taxon>
        <taxon>Eubacteriales</taxon>
        <taxon>Eubacteriaceae</taxon>
        <taxon>Garciella</taxon>
    </lineage>
</organism>
<dbReference type="Gene3D" id="1.10.246.80">
    <property type="match status" value="1"/>
</dbReference>
<evidence type="ECO:0000256" key="4">
    <source>
        <dbReference type="ARBA" id="ARBA00022695"/>
    </source>
</evidence>
<dbReference type="InterPro" id="IPR043519">
    <property type="entry name" value="NT_sf"/>
</dbReference>
<reference evidence="13 14" key="1">
    <citation type="submission" date="2017-02" db="EMBL/GenBank/DDBJ databases">
        <authorList>
            <person name="Peterson S.W."/>
        </authorList>
    </citation>
    <scope>NUCLEOTIDE SEQUENCE [LARGE SCALE GENOMIC DNA]</scope>
    <source>
        <strain evidence="13 14">DSM 15102</strain>
    </source>
</reference>
<keyword evidence="2 9" id="KW-0808">Transferase</keyword>
<accession>A0A1T4NWP9</accession>
<feature type="domain" description="tRNA nucleotidyltransferase/poly(A) polymerase RNA and SrmB- binding" evidence="11">
    <location>
        <begin position="165"/>
        <end position="225"/>
    </location>
</feature>
<dbReference type="EMBL" id="FUWV01000013">
    <property type="protein sequence ID" value="SJZ83780.1"/>
    <property type="molecule type" value="Genomic_DNA"/>
</dbReference>
<comment type="similarity">
    <text evidence="9">Belongs to the tRNA nucleotidyltransferase/poly(A) polymerase family.</text>
</comment>
<dbReference type="PANTHER" id="PTHR46173">
    <property type="entry name" value="CCA TRNA NUCLEOTIDYLTRANSFERASE 1, MITOCHONDRIAL"/>
    <property type="match status" value="1"/>
</dbReference>
<dbReference type="SUPFAM" id="SSF81301">
    <property type="entry name" value="Nucleotidyltransferase"/>
    <property type="match status" value="1"/>
</dbReference>
<dbReference type="InterPro" id="IPR006675">
    <property type="entry name" value="HDIG_dom"/>
</dbReference>
<dbReference type="Pfam" id="PF12627">
    <property type="entry name" value="PolyA_pol_RNAbd"/>
    <property type="match status" value="1"/>
</dbReference>
<keyword evidence="4" id="KW-0548">Nucleotidyltransferase</keyword>
<dbReference type="Pfam" id="PF01743">
    <property type="entry name" value="PolyA_pol"/>
    <property type="match status" value="1"/>
</dbReference>
<proteinExistence type="inferred from homology"/>
<evidence type="ECO:0000256" key="2">
    <source>
        <dbReference type="ARBA" id="ARBA00022679"/>
    </source>
</evidence>
<dbReference type="CDD" id="cd00077">
    <property type="entry name" value="HDc"/>
    <property type="match status" value="1"/>
</dbReference>
<dbReference type="CDD" id="cd05398">
    <property type="entry name" value="NT_ClassII-CCAase"/>
    <property type="match status" value="1"/>
</dbReference>
<comment type="cofactor">
    <cofactor evidence="1">
        <name>Mg(2+)</name>
        <dbReference type="ChEBI" id="CHEBI:18420"/>
    </cofactor>
</comment>
<sequence>MYLNMPEGAQKILNLLSKEGYEGYLVGGCIRDFLLGKDARDWDITTNAAIEDLINIFEKQDVKVIPLGVKNGTIVIILKGDRYEITTFRKRSQPMYHNPLEEDLSLRDFTINAMAYHPSLGIIDYFGGKKDLKERVIRVIEEKKERLEEDPLRILRAVRLSVELDFSISPKSMKELQVTKDLLKNISKERIREELNKILLCEQPSQAIRLLAELQLLDYIIPELKKTIGFDQRNPHHTKDIFEHTLAVLDNTSKDLILRLAALLHDIGKPDTFFIGKDKIGHFYNHQKVSMELGRKILKRLRYSKKTIDKVSILIKEHMFYAPSISSKGVRRFIHRIGTENLERFFQLQRADVLGAKTDNDLTYINQLEEKCKEILKQSPPLTIKDLNIDGYDLIKIGVPQGPKMKKILEYLLNKVLENPELNEKEKLMEMVERII</sequence>
<dbReference type="InterPro" id="IPR003607">
    <property type="entry name" value="HD/PDEase_dom"/>
</dbReference>
<dbReference type="OrthoDB" id="9805698at2"/>
<dbReference type="Pfam" id="PF13735">
    <property type="entry name" value="tRNA_NucTran2_2"/>
    <property type="match status" value="1"/>
</dbReference>
<dbReference type="InterPro" id="IPR002646">
    <property type="entry name" value="PolA_pol_head_dom"/>
</dbReference>
<dbReference type="GO" id="GO:0000049">
    <property type="term" value="F:tRNA binding"/>
    <property type="evidence" value="ECO:0007669"/>
    <property type="project" value="TreeGrafter"/>
</dbReference>
<name>A0A1T4NWP9_9FIRM</name>
<evidence type="ECO:0000259" key="11">
    <source>
        <dbReference type="Pfam" id="PF12627"/>
    </source>
</evidence>
<evidence type="ECO:0000256" key="5">
    <source>
        <dbReference type="ARBA" id="ARBA00022723"/>
    </source>
</evidence>
<dbReference type="GO" id="GO:0046872">
    <property type="term" value="F:metal ion binding"/>
    <property type="evidence" value="ECO:0007669"/>
    <property type="project" value="UniProtKB-KW"/>
</dbReference>
<evidence type="ECO:0000256" key="8">
    <source>
        <dbReference type="ARBA" id="ARBA00022884"/>
    </source>
</evidence>
<keyword evidence="5" id="KW-0479">Metal-binding</keyword>
<dbReference type="GO" id="GO:0008033">
    <property type="term" value="P:tRNA processing"/>
    <property type="evidence" value="ECO:0007669"/>
    <property type="project" value="UniProtKB-KW"/>
</dbReference>
<keyword evidence="6" id="KW-0547">Nucleotide-binding</keyword>
<gene>
    <name evidence="13" type="ORF">SAMN02745973_01842</name>
</gene>
<evidence type="ECO:0000313" key="14">
    <source>
        <dbReference type="Proteomes" id="UP000196365"/>
    </source>
</evidence>
<keyword evidence="7" id="KW-0460">Magnesium</keyword>
<dbReference type="PANTHER" id="PTHR46173:SF1">
    <property type="entry name" value="CCA TRNA NUCLEOTIDYLTRANSFERASE 1, MITOCHONDRIAL"/>
    <property type="match status" value="1"/>
</dbReference>
<keyword evidence="8 9" id="KW-0694">RNA-binding</keyword>
<evidence type="ECO:0000259" key="12">
    <source>
        <dbReference type="Pfam" id="PF13735"/>
    </source>
</evidence>
<evidence type="ECO:0000256" key="9">
    <source>
        <dbReference type="RuleBase" id="RU003953"/>
    </source>
</evidence>
<dbReference type="GO" id="GO:0000166">
    <property type="term" value="F:nucleotide binding"/>
    <property type="evidence" value="ECO:0007669"/>
    <property type="project" value="UniProtKB-KW"/>
</dbReference>
<dbReference type="InterPro" id="IPR050264">
    <property type="entry name" value="Bact_CCA-adding_enz_type3_sf"/>
</dbReference>
<dbReference type="InterPro" id="IPR032810">
    <property type="entry name" value="CCA-adding_enz_C"/>
</dbReference>
<evidence type="ECO:0000256" key="7">
    <source>
        <dbReference type="ARBA" id="ARBA00022842"/>
    </source>
</evidence>
<evidence type="ECO:0000256" key="3">
    <source>
        <dbReference type="ARBA" id="ARBA00022694"/>
    </source>
</evidence>
<evidence type="ECO:0000256" key="1">
    <source>
        <dbReference type="ARBA" id="ARBA00001946"/>
    </source>
</evidence>
<evidence type="ECO:0000259" key="10">
    <source>
        <dbReference type="Pfam" id="PF01743"/>
    </source>
</evidence>